<evidence type="ECO:0000256" key="3">
    <source>
        <dbReference type="ARBA" id="ARBA00022989"/>
    </source>
</evidence>
<keyword evidence="3 6" id="KW-1133">Transmembrane helix</keyword>
<reference evidence="7 8" key="1">
    <citation type="submission" date="2019-10" db="EMBL/GenBank/DDBJ databases">
        <title>Streptomyces tenebrisbrunneis sp.nov., an endogenous actinomycete isolated from of Lycium ruthenicum.</title>
        <authorList>
            <person name="Ma L."/>
        </authorList>
    </citation>
    <scope>NUCLEOTIDE SEQUENCE [LARGE SCALE GENOMIC DNA]</scope>
    <source>
        <strain evidence="7 8">TRM 66187</strain>
    </source>
</reference>
<comment type="subcellular location">
    <subcellularLocation>
        <location evidence="1">Membrane</location>
        <topology evidence="1">Multi-pass membrane protein</topology>
    </subcellularLocation>
</comment>
<comment type="caution">
    <text evidence="7">The sequence shown here is derived from an EMBL/GenBank/DDBJ whole genome shotgun (WGS) entry which is preliminary data.</text>
</comment>
<organism evidence="7 8">
    <name type="scientific">Streptomyces lycii</name>
    <dbReference type="NCBI Taxonomy" id="2654337"/>
    <lineage>
        <taxon>Bacteria</taxon>
        <taxon>Bacillati</taxon>
        <taxon>Actinomycetota</taxon>
        <taxon>Actinomycetes</taxon>
        <taxon>Kitasatosporales</taxon>
        <taxon>Streptomycetaceae</taxon>
        <taxon>Streptomyces</taxon>
    </lineage>
</organism>
<accession>A0ABQ7FGJ6</accession>
<feature type="region of interest" description="Disordered" evidence="5">
    <location>
        <begin position="1"/>
        <end position="23"/>
    </location>
</feature>
<feature type="transmembrane region" description="Helical" evidence="6">
    <location>
        <begin position="147"/>
        <end position="168"/>
    </location>
</feature>
<proteinExistence type="predicted"/>
<name>A0ABQ7FGJ6_9ACTN</name>
<dbReference type="Proteomes" id="UP000621266">
    <property type="component" value="Unassembled WGS sequence"/>
</dbReference>
<evidence type="ECO:0000256" key="4">
    <source>
        <dbReference type="ARBA" id="ARBA00023136"/>
    </source>
</evidence>
<feature type="transmembrane region" description="Helical" evidence="6">
    <location>
        <begin position="50"/>
        <end position="71"/>
    </location>
</feature>
<protein>
    <submittedName>
        <fullName evidence="7">DoxX family protein</fullName>
    </submittedName>
</protein>
<evidence type="ECO:0000256" key="2">
    <source>
        <dbReference type="ARBA" id="ARBA00022692"/>
    </source>
</evidence>
<dbReference type="EMBL" id="WHPN01000343">
    <property type="protein sequence ID" value="KAF4406956.1"/>
    <property type="molecule type" value="Genomic_DNA"/>
</dbReference>
<dbReference type="Pfam" id="PF13564">
    <property type="entry name" value="DoxX_2"/>
    <property type="match status" value="1"/>
</dbReference>
<keyword evidence="4 6" id="KW-0472">Membrane</keyword>
<keyword evidence="2 6" id="KW-0812">Transmembrane</keyword>
<feature type="transmembrane region" description="Helical" evidence="6">
    <location>
        <begin position="91"/>
        <end position="109"/>
    </location>
</feature>
<evidence type="ECO:0000313" key="8">
    <source>
        <dbReference type="Proteomes" id="UP000621266"/>
    </source>
</evidence>
<gene>
    <name evidence="7" type="ORF">GCU69_22255</name>
</gene>
<evidence type="ECO:0000313" key="7">
    <source>
        <dbReference type="EMBL" id="KAF4406956.1"/>
    </source>
</evidence>
<evidence type="ECO:0000256" key="6">
    <source>
        <dbReference type="SAM" id="Phobius"/>
    </source>
</evidence>
<keyword evidence="8" id="KW-1185">Reference proteome</keyword>
<sequence>MPRQSATTLTTGTTTTTATGTGTATATATAVTADPTTGAPARGRGKRAKAVTVLVLRVVLGLFFIVASAVPKLIAHSSATEGFDKIGFGDWFMYLTGVLELAGGIALLIPLLSGLAAFSLIGLMACAFVTVLTVYNGENAATPPIIAALLAVVALHQRGTVVELFALLRSRLPGTARA</sequence>
<evidence type="ECO:0000256" key="1">
    <source>
        <dbReference type="ARBA" id="ARBA00004141"/>
    </source>
</evidence>
<feature type="transmembrane region" description="Helical" evidence="6">
    <location>
        <begin position="116"/>
        <end position="135"/>
    </location>
</feature>
<evidence type="ECO:0000256" key="5">
    <source>
        <dbReference type="SAM" id="MobiDB-lite"/>
    </source>
</evidence>
<dbReference type="InterPro" id="IPR032808">
    <property type="entry name" value="DoxX"/>
</dbReference>
<dbReference type="RefSeq" id="WP_156206971.1">
    <property type="nucleotide sequence ID" value="NZ_WHPN01000343.1"/>
</dbReference>